<name>A0A3N4KKY7_9PEZI</name>
<accession>A0A3N4KKY7</accession>
<dbReference type="EMBL" id="ML119146">
    <property type="protein sequence ID" value="RPB10039.1"/>
    <property type="molecule type" value="Genomic_DNA"/>
</dbReference>
<dbReference type="AlphaFoldDB" id="A0A3N4KKY7"/>
<dbReference type="Proteomes" id="UP000277580">
    <property type="component" value="Unassembled WGS sequence"/>
</dbReference>
<proteinExistence type="predicted"/>
<evidence type="ECO:0000313" key="1">
    <source>
        <dbReference type="EMBL" id="RPB10039.1"/>
    </source>
</evidence>
<dbReference type="InParanoid" id="A0A3N4KKY7"/>
<keyword evidence="2" id="KW-1185">Reference proteome</keyword>
<protein>
    <submittedName>
        <fullName evidence="1">Uncharacterized protein</fullName>
    </submittedName>
</protein>
<evidence type="ECO:0000313" key="2">
    <source>
        <dbReference type="Proteomes" id="UP000277580"/>
    </source>
</evidence>
<organism evidence="1 2">
    <name type="scientific">Morchella conica CCBAS932</name>
    <dbReference type="NCBI Taxonomy" id="1392247"/>
    <lineage>
        <taxon>Eukaryota</taxon>
        <taxon>Fungi</taxon>
        <taxon>Dikarya</taxon>
        <taxon>Ascomycota</taxon>
        <taxon>Pezizomycotina</taxon>
        <taxon>Pezizomycetes</taxon>
        <taxon>Pezizales</taxon>
        <taxon>Morchellaceae</taxon>
        <taxon>Morchella</taxon>
    </lineage>
</organism>
<sequence>MPSNQTATSVPSWTSINQTATYAPSWTSTDLYPATTGTVLNSTDTNGTFYSNTTLSHKPEGLLTDAATPTNRTPAAVPTCLEPGVVWPSPSDSAFPCRLAPSLSTTLPSANITAPPEIGSASGLRLNVWSRLYMRVALAAFVDPMV</sequence>
<gene>
    <name evidence="1" type="ORF">P167DRAFT_566882</name>
</gene>
<reference evidence="1 2" key="1">
    <citation type="journal article" date="2018" name="Nat. Ecol. Evol.">
        <title>Pezizomycetes genomes reveal the molecular basis of ectomycorrhizal truffle lifestyle.</title>
        <authorList>
            <person name="Murat C."/>
            <person name="Payen T."/>
            <person name="Noel B."/>
            <person name="Kuo A."/>
            <person name="Morin E."/>
            <person name="Chen J."/>
            <person name="Kohler A."/>
            <person name="Krizsan K."/>
            <person name="Balestrini R."/>
            <person name="Da Silva C."/>
            <person name="Montanini B."/>
            <person name="Hainaut M."/>
            <person name="Levati E."/>
            <person name="Barry K.W."/>
            <person name="Belfiori B."/>
            <person name="Cichocki N."/>
            <person name="Clum A."/>
            <person name="Dockter R.B."/>
            <person name="Fauchery L."/>
            <person name="Guy J."/>
            <person name="Iotti M."/>
            <person name="Le Tacon F."/>
            <person name="Lindquist E.A."/>
            <person name="Lipzen A."/>
            <person name="Malagnac F."/>
            <person name="Mello A."/>
            <person name="Molinier V."/>
            <person name="Miyauchi S."/>
            <person name="Poulain J."/>
            <person name="Riccioni C."/>
            <person name="Rubini A."/>
            <person name="Sitrit Y."/>
            <person name="Splivallo R."/>
            <person name="Traeger S."/>
            <person name="Wang M."/>
            <person name="Zifcakova L."/>
            <person name="Wipf D."/>
            <person name="Zambonelli A."/>
            <person name="Paolocci F."/>
            <person name="Nowrousian M."/>
            <person name="Ottonello S."/>
            <person name="Baldrian P."/>
            <person name="Spatafora J.W."/>
            <person name="Henrissat B."/>
            <person name="Nagy L.G."/>
            <person name="Aury J.M."/>
            <person name="Wincker P."/>
            <person name="Grigoriev I.V."/>
            <person name="Bonfante P."/>
            <person name="Martin F.M."/>
        </authorList>
    </citation>
    <scope>NUCLEOTIDE SEQUENCE [LARGE SCALE GENOMIC DNA]</scope>
    <source>
        <strain evidence="1 2">CCBAS932</strain>
    </source>
</reference>